<reference evidence="3 4" key="1">
    <citation type="journal article" date="2017" name="Plant Biotechnol. J.">
        <title>A comprehensive draft genome sequence for lupin (Lupinus angustifolius), an emerging health food: insights into plant-microbe interactions and legume evolution.</title>
        <authorList>
            <person name="Hane J.K."/>
            <person name="Ming Y."/>
            <person name="Kamphuis L.G."/>
            <person name="Nelson M.N."/>
            <person name="Garg G."/>
            <person name="Atkins C.A."/>
            <person name="Bayer P.E."/>
            <person name="Bravo A."/>
            <person name="Bringans S."/>
            <person name="Cannon S."/>
            <person name="Edwards D."/>
            <person name="Foley R."/>
            <person name="Gao L.L."/>
            <person name="Harrison M.J."/>
            <person name="Huang W."/>
            <person name="Hurgobin B."/>
            <person name="Li S."/>
            <person name="Liu C.W."/>
            <person name="McGrath A."/>
            <person name="Morahan G."/>
            <person name="Murray J."/>
            <person name="Weller J."/>
            <person name="Jian J."/>
            <person name="Singh K.B."/>
        </authorList>
    </citation>
    <scope>NUCLEOTIDE SEQUENCE</scope>
    <source>
        <strain evidence="4">cv. Tanjil</strain>
        <tissue evidence="3">Whole plant</tissue>
    </source>
</reference>
<feature type="compositionally biased region" description="Acidic residues" evidence="2">
    <location>
        <begin position="451"/>
        <end position="461"/>
    </location>
</feature>
<feature type="region of interest" description="Disordered" evidence="2">
    <location>
        <begin position="766"/>
        <end position="801"/>
    </location>
</feature>
<sequence length="801" mass="87478">MVMVMGDWISETNWTVASGSLFNSVSFQSSLSSSHDSDSNSDSNSNLNSPLILHPPSPDSPPCQITIKFKEKHEVRQVYVRSTARLYEIYFATNLHSDNDYLCTVRCGVATRDHQLLLIHSPTTTQDPFEATAEIDDANPCVSVTIRLLSLQTKDCVYVDEIYVFGDPVDSESLETHNNENSSASTLMAMFLPTIMQLSKSSGLSCLNAVSKDGLGETHPSDSIIKTQLKGKLTEVNGCLVGPSHPDSPSQFAKIESNHTAVLSQAAKIDSNYNAVPSQTAETENNHTGVHIQVSETECNHSANTSQVATTGSNHGNSSGVSVESALERLITRMDRIEEICLGFQEKMVMPMSNIEARLQRVEQQLDTLSKKLQNSGSHSCCTISAPDASCLESDANSPDNCFGYTATTIIESDVKDLHIHVLDASPDDTSYSANATQLLPGLVVKAPEFPDGDDEEDDASGQEMNSSNDNGKLSIDDALSSALANLLSSTSPRYNTKRLTVKAPEFSNEDDDDDHEIERSDEIEKNDLVHVAISEKIDHIQLLTPSDISLQSSEMVDRDSNCKHSEEIAQEAEEYAELYSGEADQADESVNASIVAEHNPRTVFNNLEDENGKINGRRSDGLSFNGSNISNELLDNQTTNDSSITQERLFARTDLTIATEVPKKASNEDIIENLLGFSLASSVVNFETPLLDVKFISQTSPVTNKLSLEALLIDTPEGSDVLPNKEQFKSNGDVSDEGQSNLVSIDDGEHVNQVSDSHFAVDANYCTSESAPVNNRDDSSPEDHKRKRDHIYRDFSSSLI</sequence>
<feature type="compositionally biased region" description="Basic and acidic residues" evidence="2">
    <location>
        <begin position="776"/>
        <end position="785"/>
    </location>
</feature>
<name>A0A4P1R8Y3_LUPAN</name>
<dbReference type="Pfam" id="PF14958">
    <property type="entry name" value="PAAT-like"/>
    <property type="match status" value="1"/>
</dbReference>
<feature type="compositionally biased region" description="Low complexity" evidence="2">
    <location>
        <begin position="33"/>
        <end position="52"/>
    </location>
</feature>
<proteinExistence type="predicted"/>
<dbReference type="InterPro" id="IPR028043">
    <property type="entry name" value="PAAT-like"/>
</dbReference>
<dbReference type="PANTHER" id="PTHR37261">
    <property type="entry name" value="40S RIBOSOMAL PROTEIN S27"/>
    <property type="match status" value="1"/>
</dbReference>
<feature type="compositionally biased region" description="Polar residues" evidence="2">
    <location>
        <begin position="730"/>
        <end position="742"/>
    </location>
</feature>
<evidence type="ECO:0000256" key="1">
    <source>
        <dbReference type="SAM" id="Coils"/>
    </source>
</evidence>
<organism evidence="3 4">
    <name type="scientific">Lupinus angustifolius</name>
    <name type="common">Narrow-leaved blue lupine</name>
    <dbReference type="NCBI Taxonomy" id="3871"/>
    <lineage>
        <taxon>Eukaryota</taxon>
        <taxon>Viridiplantae</taxon>
        <taxon>Streptophyta</taxon>
        <taxon>Embryophyta</taxon>
        <taxon>Tracheophyta</taxon>
        <taxon>Spermatophyta</taxon>
        <taxon>Magnoliopsida</taxon>
        <taxon>eudicotyledons</taxon>
        <taxon>Gunneridae</taxon>
        <taxon>Pentapetalae</taxon>
        <taxon>rosids</taxon>
        <taxon>fabids</taxon>
        <taxon>Fabales</taxon>
        <taxon>Fabaceae</taxon>
        <taxon>Papilionoideae</taxon>
        <taxon>50 kb inversion clade</taxon>
        <taxon>genistoids sensu lato</taxon>
        <taxon>core genistoids</taxon>
        <taxon>Genisteae</taxon>
        <taxon>Lupinus</taxon>
    </lineage>
</organism>
<dbReference type="KEGG" id="lang:109355603"/>
<feature type="coiled-coil region" evidence="1">
    <location>
        <begin position="352"/>
        <end position="379"/>
    </location>
</feature>
<feature type="compositionally biased region" description="Low complexity" evidence="2">
    <location>
        <begin position="312"/>
        <end position="321"/>
    </location>
</feature>
<feature type="compositionally biased region" description="Polar residues" evidence="2">
    <location>
        <begin position="300"/>
        <end position="311"/>
    </location>
</feature>
<keyword evidence="4" id="KW-1185">Reference proteome</keyword>
<dbReference type="Gramene" id="OIW05549">
    <property type="protein sequence ID" value="OIW05549"/>
    <property type="gene ID" value="TanjilG_23335"/>
</dbReference>
<evidence type="ECO:0000256" key="2">
    <source>
        <dbReference type="SAM" id="MobiDB-lite"/>
    </source>
</evidence>
<accession>A0A4P1R8Y3</accession>
<dbReference type="PANTHER" id="PTHR37261:SF1">
    <property type="entry name" value="40S RIBOSOMAL PROTEIN S27"/>
    <property type="match status" value="1"/>
</dbReference>
<feature type="region of interest" description="Disordered" evidence="2">
    <location>
        <begin position="501"/>
        <end position="522"/>
    </location>
</feature>
<feature type="region of interest" description="Disordered" evidence="2">
    <location>
        <begin position="720"/>
        <end position="742"/>
    </location>
</feature>
<protein>
    <submittedName>
        <fullName evidence="3">Uncharacterized protein</fullName>
    </submittedName>
</protein>
<feature type="compositionally biased region" description="Polar residues" evidence="2">
    <location>
        <begin position="463"/>
        <end position="472"/>
    </location>
</feature>
<dbReference type="OrthoDB" id="1939758at2759"/>
<dbReference type="EMBL" id="CM007368">
    <property type="protein sequence ID" value="OIW05549.1"/>
    <property type="molecule type" value="Genomic_DNA"/>
</dbReference>
<feature type="region of interest" description="Disordered" evidence="2">
    <location>
        <begin position="33"/>
        <end position="59"/>
    </location>
</feature>
<dbReference type="STRING" id="3871.A0A4P1R8Y3"/>
<evidence type="ECO:0000313" key="3">
    <source>
        <dbReference type="EMBL" id="OIW05549.1"/>
    </source>
</evidence>
<keyword evidence="1" id="KW-0175">Coiled coil</keyword>
<dbReference type="AlphaFoldDB" id="A0A4P1R8Y3"/>
<feature type="region of interest" description="Disordered" evidence="2">
    <location>
        <begin position="446"/>
        <end position="474"/>
    </location>
</feature>
<gene>
    <name evidence="3" type="ORF">TanjilG_23335</name>
</gene>
<evidence type="ECO:0000313" key="4">
    <source>
        <dbReference type="Proteomes" id="UP000188354"/>
    </source>
</evidence>
<dbReference type="Proteomes" id="UP000188354">
    <property type="component" value="Chromosome LG08"/>
</dbReference>
<feature type="region of interest" description="Disordered" evidence="2">
    <location>
        <begin position="300"/>
        <end position="321"/>
    </location>
</feature>